<dbReference type="SUPFAM" id="SSF63712">
    <property type="entry name" value="Nicotinic receptor ligand binding domain-like"/>
    <property type="match status" value="1"/>
</dbReference>
<feature type="compositionally biased region" description="Acidic residues" evidence="11">
    <location>
        <begin position="108"/>
        <end position="119"/>
    </location>
</feature>
<keyword evidence="15" id="KW-1185">Reference proteome</keyword>
<feature type="domain" description="Neurotransmitter-gated ion-channel ligand-binding" evidence="13">
    <location>
        <begin position="616"/>
        <end position="789"/>
    </location>
</feature>
<evidence type="ECO:0000256" key="11">
    <source>
        <dbReference type="SAM" id="MobiDB-lite"/>
    </source>
</evidence>
<dbReference type="InterPro" id="IPR006202">
    <property type="entry name" value="Neur_chan_lig-bd"/>
</dbReference>
<evidence type="ECO:0000256" key="2">
    <source>
        <dbReference type="ARBA" id="ARBA00004236"/>
    </source>
</evidence>
<dbReference type="CDD" id="cd18987">
    <property type="entry name" value="LGIC_ECD_anion"/>
    <property type="match status" value="1"/>
</dbReference>
<evidence type="ECO:0000259" key="14">
    <source>
        <dbReference type="Pfam" id="PF02932"/>
    </source>
</evidence>
<dbReference type="InterPro" id="IPR006029">
    <property type="entry name" value="Neurotrans-gated_channel_TM"/>
</dbReference>
<dbReference type="InterPro" id="IPR036719">
    <property type="entry name" value="Neuro-gated_channel_TM_sf"/>
</dbReference>
<dbReference type="RefSeq" id="XP_049315097.1">
    <property type="nucleotide sequence ID" value="XM_049459140.1"/>
</dbReference>
<evidence type="ECO:0000256" key="5">
    <source>
        <dbReference type="ARBA" id="ARBA00022692"/>
    </source>
</evidence>
<evidence type="ECO:0000256" key="3">
    <source>
        <dbReference type="ARBA" id="ARBA00022448"/>
    </source>
</evidence>
<feature type="domain" description="Neurotransmitter-gated ion-channel transmembrane" evidence="14">
    <location>
        <begin position="816"/>
        <end position="921"/>
    </location>
</feature>
<feature type="region of interest" description="Disordered" evidence="11">
    <location>
        <begin position="99"/>
        <end position="120"/>
    </location>
</feature>
<dbReference type="PANTHER" id="PTHR18945">
    <property type="entry name" value="NEUROTRANSMITTER GATED ION CHANNEL"/>
    <property type="match status" value="1"/>
</dbReference>
<proteinExistence type="predicted"/>
<evidence type="ECO:0000256" key="7">
    <source>
        <dbReference type="ARBA" id="ARBA00022989"/>
    </source>
</evidence>
<feature type="region of interest" description="Disordered" evidence="11">
    <location>
        <begin position="219"/>
        <end position="239"/>
    </location>
</feature>
<feature type="compositionally biased region" description="Polar residues" evidence="11">
    <location>
        <begin position="72"/>
        <end position="87"/>
    </location>
</feature>
<evidence type="ECO:0000256" key="10">
    <source>
        <dbReference type="ARBA" id="ARBA00023303"/>
    </source>
</evidence>
<evidence type="ECO:0000256" key="12">
    <source>
        <dbReference type="SAM" id="Phobius"/>
    </source>
</evidence>
<keyword evidence="5 12" id="KW-0812">Transmembrane</keyword>
<feature type="compositionally biased region" description="Low complexity" evidence="11">
    <location>
        <begin position="219"/>
        <end position="237"/>
    </location>
</feature>
<comment type="subcellular location">
    <subcellularLocation>
        <location evidence="2">Cell membrane</location>
    </subcellularLocation>
    <subcellularLocation>
        <location evidence="1">Membrane</location>
        <topology evidence="1">Multi-pass membrane protein</topology>
    </subcellularLocation>
</comment>
<dbReference type="Gene3D" id="2.70.170.10">
    <property type="entry name" value="Neurotransmitter-gated ion-channel ligand-binding domain"/>
    <property type="match status" value="1"/>
</dbReference>
<protein>
    <submittedName>
        <fullName evidence="16">Uncharacterized protein LOC105227362 isoform X2</fullName>
    </submittedName>
</protein>
<feature type="compositionally biased region" description="Polar residues" evidence="11">
    <location>
        <begin position="13"/>
        <end position="27"/>
    </location>
</feature>
<feature type="compositionally biased region" description="Polar residues" evidence="11">
    <location>
        <begin position="1100"/>
        <end position="1113"/>
    </location>
</feature>
<evidence type="ECO:0000256" key="4">
    <source>
        <dbReference type="ARBA" id="ARBA00022475"/>
    </source>
</evidence>
<keyword evidence="9 12" id="KW-0472">Membrane</keyword>
<feature type="compositionally biased region" description="Pro residues" evidence="11">
    <location>
        <begin position="984"/>
        <end position="993"/>
    </location>
</feature>
<keyword evidence="10" id="KW-0407">Ion channel</keyword>
<feature type="compositionally biased region" description="Low complexity" evidence="11">
    <location>
        <begin position="34"/>
        <end position="54"/>
    </location>
</feature>
<evidence type="ECO:0000259" key="13">
    <source>
        <dbReference type="Pfam" id="PF02931"/>
    </source>
</evidence>
<keyword evidence="7 12" id="KW-1133">Transmembrane helix</keyword>
<feature type="region of interest" description="Disordered" evidence="11">
    <location>
        <begin position="1097"/>
        <end position="1187"/>
    </location>
</feature>
<dbReference type="SUPFAM" id="SSF90112">
    <property type="entry name" value="Neurotransmitter-gated ion-channel transmembrane pore"/>
    <property type="match status" value="1"/>
</dbReference>
<feature type="compositionally biased region" description="Low complexity" evidence="11">
    <location>
        <begin position="953"/>
        <end position="964"/>
    </location>
</feature>
<dbReference type="InterPro" id="IPR006201">
    <property type="entry name" value="Neur_channel"/>
</dbReference>
<feature type="region of interest" description="Disordered" evidence="11">
    <location>
        <begin position="68"/>
        <end position="87"/>
    </location>
</feature>
<reference evidence="16" key="1">
    <citation type="submission" date="2025-08" db="UniProtKB">
        <authorList>
            <consortium name="RefSeq"/>
        </authorList>
    </citation>
    <scope>IDENTIFICATION</scope>
    <source>
        <tissue evidence="16">Adult</tissue>
    </source>
</reference>
<feature type="region of interest" description="Disordered" evidence="11">
    <location>
        <begin position="948"/>
        <end position="993"/>
    </location>
</feature>
<dbReference type="PRINTS" id="PR00253">
    <property type="entry name" value="GABAARECEPTR"/>
</dbReference>
<sequence>MGYSSEAAKLRTQRSNKTNKPQSNKSSPIRDTENNNSKNNCCDNNSYKSNDSSNSRLLSSEVICQSHAVSDEQATSTKGTKCRRQANNTTRDIAIKKTQKRHTAVREDEAEGSGVEAEETEKQIQIERSHCEGVEAEAVAVGPEERQCTDGARCKLSATFVDNCTAAIDANNNNKGNNSDTDGNASNTCTNFQRAKDGNNNCCYRQLSREQLPQTRVALPPQAEAAAQQQPTQTQAPDENELWRNASASLSPPTETPTRTTASASVRYGANTLAARGGDKQCLQEFLQHACSALTERLGCLRENLGFYATNDELDGRAAVGRKSLGAGMCTPTARQACRKQCNQAQKPCKLLQSKCQPLQMAYKRGRNESQLVEQQQQKTKQRTVERQQAKQQPQQQPQRPELKAPLAAQRNALTYCHHQKQKQQLQQHDHKQQQAQLQQQRAANSKNQNNQPQQQQQQHHSPQQRQQQSELLPAQKQTQPPQQQQQQQQQKQRHRLRRGIQTVAAAAYGAFSYIGHNYYHLLGNSISFYAASSVILVLCYLTTTTAAAHSPDKAPFDKHPIQSIDWSKFDESSSDKEILDLLLEKKRYDKRLLPPVNDEDFCCGLSSPDMAKVSNSRRPHNRGTLTVNVNVLLLSLASPDESSLKYEVEFLLNQQWNDPRLQYGNKSHYDFLNALHHHDSIWTPDTYFIMHGDFKDPIIPMHFALRIYRNGTITYAMRRHLILSCQGSLHIFPFDDPKCSFSMESISYEEAQIKYVWKNDEDTLRKSPSLTTLNAYLIKNQTTPCDQNSWRGNYSCLRVDLIFTRDRAFYFTTVFIPGIILVTSSFITFWLEWNAVPARSMIGVTTMLNFFTTSNGFRSTLPVVSNLTAMNVWDGVCMCFIYASLLEFVCVNYMGRKRPQHNAVYRPGENPVTQRLPAVLSRIGVILASPLGIIEREFHAALSSEKATMGASSSTTTGTSIPVTPTPLHPYHTDLSTATTQTPLPPSPPPVPTPSYGMSTVDAPRIRWEEQHGGIIGVAMQNLRARSIRRRTRSPGSVTSASSSYVDTEAGRIKIPTTMSAVIEPVYTEPTFVPTEGAHSPQLETTVTVEVEPTLPAPASTQQRRSISTNTPPLILSGTGKQSEDENAASVTEATAANVDAASSEMPAEAERLSAQLEAQGVADASGHLPVKPPRRKQSRSSSPVPFYEQVAQPEPANGHGLGALNAETFFKFTAIYQGEKRRDVRAPNEIVACTTCGGSSSPCTHSANNGCATETCFVQVRKKEPPHPIRIAKTIDVIARITFPTAYAIFLIFFFVHYKGFS</sequence>
<dbReference type="InterPro" id="IPR006028">
    <property type="entry name" value="GABAA/Glycine_rcpt"/>
</dbReference>
<evidence type="ECO:0000256" key="6">
    <source>
        <dbReference type="ARBA" id="ARBA00022729"/>
    </source>
</evidence>
<keyword evidence="4" id="KW-1003">Cell membrane</keyword>
<name>A0ABM3K0T9_BACDO</name>
<evidence type="ECO:0000256" key="9">
    <source>
        <dbReference type="ARBA" id="ARBA00023136"/>
    </source>
</evidence>
<evidence type="ECO:0000256" key="1">
    <source>
        <dbReference type="ARBA" id="ARBA00004141"/>
    </source>
</evidence>
<feature type="compositionally biased region" description="Low complexity" evidence="11">
    <location>
        <begin position="390"/>
        <end position="400"/>
    </location>
</feature>
<gene>
    <name evidence="16" type="primary">LOC105227362</name>
</gene>
<evidence type="ECO:0000313" key="16">
    <source>
        <dbReference type="RefSeq" id="XP_049315097.1"/>
    </source>
</evidence>
<dbReference type="Gene3D" id="1.20.58.390">
    <property type="entry name" value="Neurotransmitter-gated ion-channel transmembrane domain"/>
    <property type="match status" value="1"/>
</dbReference>
<dbReference type="Pfam" id="PF02932">
    <property type="entry name" value="Neur_chan_memb"/>
    <property type="match status" value="1"/>
</dbReference>
<keyword evidence="8" id="KW-0406">Ion transport</keyword>
<evidence type="ECO:0000256" key="8">
    <source>
        <dbReference type="ARBA" id="ARBA00023065"/>
    </source>
</evidence>
<dbReference type="GeneID" id="105227362"/>
<feature type="compositionally biased region" description="Low complexity" evidence="11">
    <location>
        <begin position="449"/>
        <end position="491"/>
    </location>
</feature>
<dbReference type="CDD" id="cd19049">
    <property type="entry name" value="LGIC_TM_anion"/>
    <property type="match status" value="1"/>
</dbReference>
<feature type="transmembrane region" description="Helical" evidence="12">
    <location>
        <begin position="873"/>
        <end position="895"/>
    </location>
</feature>
<feature type="transmembrane region" description="Helical" evidence="12">
    <location>
        <begin position="1279"/>
        <end position="1300"/>
    </location>
</feature>
<dbReference type="InterPro" id="IPR038050">
    <property type="entry name" value="Neuro_actylchol_rec"/>
</dbReference>
<accession>A0ABM3K0T9</accession>
<evidence type="ECO:0000313" key="15">
    <source>
        <dbReference type="Proteomes" id="UP001652620"/>
    </source>
</evidence>
<dbReference type="Pfam" id="PF02931">
    <property type="entry name" value="Neur_chan_LBD"/>
    <property type="match status" value="1"/>
</dbReference>
<feature type="region of interest" description="Disordered" evidence="11">
    <location>
        <begin position="1"/>
        <end position="54"/>
    </location>
</feature>
<keyword evidence="6" id="KW-0732">Signal</keyword>
<feature type="region of interest" description="Disordered" evidence="11">
    <location>
        <begin position="418"/>
        <end position="498"/>
    </location>
</feature>
<organism evidence="15 16">
    <name type="scientific">Bactrocera dorsalis</name>
    <name type="common">Oriental fruit fly</name>
    <name type="synonym">Dacus dorsalis</name>
    <dbReference type="NCBI Taxonomy" id="27457"/>
    <lineage>
        <taxon>Eukaryota</taxon>
        <taxon>Metazoa</taxon>
        <taxon>Ecdysozoa</taxon>
        <taxon>Arthropoda</taxon>
        <taxon>Hexapoda</taxon>
        <taxon>Insecta</taxon>
        <taxon>Pterygota</taxon>
        <taxon>Neoptera</taxon>
        <taxon>Endopterygota</taxon>
        <taxon>Diptera</taxon>
        <taxon>Brachycera</taxon>
        <taxon>Muscomorpha</taxon>
        <taxon>Tephritoidea</taxon>
        <taxon>Tephritidae</taxon>
        <taxon>Bactrocera</taxon>
        <taxon>Bactrocera</taxon>
    </lineage>
</organism>
<keyword evidence="3" id="KW-0813">Transport</keyword>
<dbReference type="Proteomes" id="UP001652620">
    <property type="component" value="Chromosome 5"/>
</dbReference>
<feature type="transmembrane region" description="Helical" evidence="12">
    <location>
        <begin position="809"/>
        <end position="832"/>
    </location>
</feature>
<feature type="region of interest" description="Disordered" evidence="11">
    <location>
        <begin position="367"/>
        <end position="403"/>
    </location>
</feature>
<dbReference type="InterPro" id="IPR036734">
    <property type="entry name" value="Neur_chan_lig-bd_sf"/>
</dbReference>